<name>A0A915JSI5_ROMCU</name>
<feature type="domain" description="NAD-dependent epimerase/dehydratase" evidence="1">
    <location>
        <begin position="45"/>
        <end position="117"/>
    </location>
</feature>
<dbReference type="InterPro" id="IPR001509">
    <property type="entry name" value="Epimerase_deHydtase"/>
</dbReference>
<evidence type="ECO:0000313" key="2">
    <source>
        <dbReference type="Proteomes" id="UP000887565"/>
    </source>
</evidence>
<protein>
    <submittedName>
        <fullName evidence="3">NAD-dependent epimerase/dehydratase domain-containing protein</fullName>
    </submittedName>
</protein>
<dbReference type="InterPro" id="IPR036291">
    <property type="entry name" value="NAD(P)-bd_dom_sf"/>
</dbReference>
<dbReference type="Proteomes" id="UP000887565">
    <property type="component" value="Unplaced"/>
</dbReference>
<evidence type="ECO:0000259" key="1">
    <source>
        <dbReference type="Pfam" id="PF01370"/>
    </source>
</evidence>
<dbReference type="GO" id="GO:0050577">
    <property type="term" value="F:GDP-L-fucose synthase activity"/>
    <property type="evidence" value="ECO:0007669"/>
    <property type="project" value="TreeGrafter"/>
</dbReference>
<keyword evidence="2" id="KW-1185">Reference proteome</keyword>
<reference evidence="3" key="1">
    <citation type="submission" date="2022-11" db="UniProtKB">
        <authorList>
            <consortium name="WormBaseParasite"/>
        </authorList>
    </citation>
    <scope>IDENTIFICATION</scope>
</reference>
<dbReference type="SUPFAM" id="SSF51735">
    <property type="entry name" value="NAD(P)-binding Rossmann-fold domains"/>
    <property type="match status" value="1"/>
</dbReference>
<dbReference type="Gene3D" id="3.90.25.10">
    <property type="entry name" value="UDP-galactose 4-epimerase, domain 1"/>
    <property type="match status" value="2"/>
</dbReference>
<accession>A0A915JSI5</accession>
<sequence length="180" mass="20671">MLGLRYPAEVQIDYIAATVCGYILGLFRDQIFGEVDTEIENETPVIPCNIFGPCDNFNIENGHVLPGLMHKTFLAKKTDEPLVVWGTGRPLRQFIYSLDLARLMIWVLRDYDQVEPINLCTNESDEVSIKQAVDAVAKAFEFNGEVLYDTSKSDGQFKKTGVFLKKYIFKRDKFFKSYYK</sequence>
<dbReference type="PANTHER" id="PTHR43238">
    <property type="entry name" value="GDP-L-FUCOSE SYNTHASE"/>
    <property type="match status" value="1"/>
</dbReference>
<dbReference type="Pfam" id="PF01370">
    <property type="entry name" value="Epimerase"/>
    <property type="match status" value="1"/>
</dbReference>
<organism evidence="2 3">
    <name type="scientific">Romanomermis culicivorax</name>
    <name type="common">Nematode worm</name>
    <dbReference type="NCBI Taxonomy" id="13658"/>
    <lineage>
        <taxon>Eukaryota</taxon>
        <taxon>Metazoa</taxon>
        <taxon>Ecdysozoa</taxon>
        <taxon>Nematoda</taxon>
        <taxon>Enoplea</taxon>
        <taxon>Dorylaimia</taxon>
        <taxon>Mermithida</taxon>
        <taxon>Mermithoidea</taxon>
        <taxon>Mermithidae</taxon>
        <taxon>Romanomermis</taxon>
    </lineage>
</organism>
<dbReference type="PANTHER" id="PTHR43238:SF1">
    <property type="entry name" value="GDP-L-FUCOSE SYNTHASE"/>
    <property type="match status" value="1"/>
</dbReference>
<evidence type="ECO:0000313" key="3">
    <source>
        <dbReference type="WBParaSite" id="nRc.2.0.1.t29068-RA"/>
    </source>
</evidence>
<proteinExistence type="predicted"/>
<dbReference type="WBParaSite" id="nRc.2.0.1.t29068-RA">
    <property type="protein sequence ID" value="nRc.2.0.1.t29068-RA"/>
    <property type="gene ID" value="nRc.2.0.1.g29068"/>
</dbReference>
<dbReference type="AlphaFoldDB" id="A0A915JSI5"/>